<gene>
    <name evidence="1" type="ORF">SPRG_17403</name>
</gene>
<proteinExistence type="predicted"/>
<dbReference type="VEuPathDB" id="FungiDB:SPRG_17403"/>
<protein>
    <submittedName>
        <fullName evidence="1">Uncharacterized protein</fullName>
    </submittedName>
</protein>
<organism evidence="1 2">
    <name type="scientific">Saprolegnia parasitica (strain CBS 223.65)</name>
    <dbReference type="NCBI Taxonomy" id="695850"/>
    <lineage>
        <taxon>Eukaryota</taxon>
        <taxon>Sar</taxon>
        <taxon>Stramenopiles</taxon>
        <taxon>Oomycota</taxon>
        <taxon>Saprolegniomycetes</taxon>
        <taxon>Saprolegniales</taxon>
        <taxon>Saprolegniaceae</taxon>
        <taxon>Saprolegnia</taxon>
    </lineage>
</organism>
<dbReference type="KEGG" id="spar:SPRG_17403"/>
<dbReference type="EMBL" id="KK583745">
    <property type="protein sequence ID" value="KDO17193.1"/>
    <property type="molecule type" value="Genomic_DNA"/>
</dbReference>
<reference evidence="1 2" key="1">
    <citation type="journal article" date="2013" name="PLoS Genet.">
        <title>Distinctive expansion of potential virulence genes in the genome of the oomycete fish pathogen Saprolegnia parasitica.</title>
        <authorList>
            <person name="Jiang R.H."/>
            <person name="de Bruijn I."/>
            <person name="Haas B.J."/>
            <person name="Belmonte R."/>
            <person name="Lobach L."/>
            <person name="Christie J."/>
            <person name="van den Ackerveken G."/>
            <person name="Bottin A."/>
            <person name="Bulone V."/>
            <person name="Diaz-Moreno S.M."/>
            <person name="Dumas B."/>
            <person name="Fan L."/>
            <person name="Gaulin E."/>
            <person name="Govers F."/>
            <person name="Grenville-Briggs L.J."/>
            <person name="Horner N.R."/>
            <person name="Levin J.Z."/>
            <person name="Mammella M."/>
            <person name="Meijer H.J."/>
            <person name="Morris P."/>
            <person name="Nusbaum C."/>
            <person name="Oome S."/>
            <person name="Phillips A.J."/>
            <person name="van Rooyen D."/>
            <person name="Rzeszutek E."/>
            <person name="Saraiva M."/>
            <person name="Secombes C.J."/>
            <person name="Seidl M.F."/>
            <person name="Snel B."/>
            <person name="Stassen J.H."/>
            <person name="Sykes S."/>
            <person name="Tripathy S."/>
            <person name="van den Berg H."/>
            <person name="Vega-Arreguin J.C."/>
            <person name="Wawra S."/>
            <person name="Young S.K."/>
            <person name="Zeng Q."/>
            <person name="Dieguez-Uribeondo J."/>
            <person name="Russ C."/>
            <person name="Tyler B.M."/>
            <person name="van West P."/>
        </authorList>
    </citation>
    <scope>NUCLEOTIDE SEQUENCE [LARGE SCALE GENOMIC DNA]</scope>
    <source>
        <strain evidence="1 2">CBS 223.65</strain>
    </source>
</reference>
<dbReference type="GeneID" id="24138945"/>
<dbReference type="RefSeq" id="XP_012212098.1">
    <property type="nucleotide sequence ID" value="XM_012356708.1"/>
</dbReference>
<keyword evidence="2" id="KW-1185">Reference proteome</keyword>
<dbReference type="AlphaFoldDB" id="A0A067BGF6"/>
<name>A0A067BGF6_SAPPC</name>
<dbReference type="Proteomes" id="UP000030745">
    <property type="component" value="Unassembled WGS sequence"/>
</dbReference>
<sequence length="103" mass="11569">MSRGLLQHMPTLFPSPPSPLSIDLGCQDIVSVMQSLKRQRAALQTKRAQILMKEQEAATPLDVLPRLSTVHVEPKKRKAEAELSTAPNDKLARRYVSRMPMHV</sequence>
<evidence type="ECO:0000313" key="2">
    <source>
        <dbReference type="Proteomes" id="UP000030745"/>
    </source>
</evidence>
<accession>A0A067BGF6</accession>
<evidence type="ECO:0000313" key="1">
    <source>
        <dbReference type="EMBL" id="KDO17193.1"/>
    </source>
</evidence>